<dbReference type="KEGG" id="kne:92180799"/>
<protein>
    <recommendedName>
        <fullName evidence="4">FAR1 domain-containing protein</fullName>
    </recommendedName>
</protein>
<organism evidence="2 3">
    <name type="scientific">Kwoniella newhampshirensis</name>
    <dbReference type="NCBI Taxonomy" id="1651941"/>
    <lineage>
        <taxon>Eukaryota</taxon>
        <taxon>Fungi</taxon>
        <taxon>Dikarya</taxon>
        <taxon>Basidiomycota</taxon>
        <taxon>Agaricomycotina</taxon>
        <taxon>Tremellomycetes</taxon>
        <taxon>Tremellales</taxon>
        <taxon>Cryptococcaceae</taxon>
        <taxon>Kwoniella</taxon>
    </lineage>
</organism>
<evidence type="ECO:0000256" key="1">
    <source>
        <dbReference type="SAM" id="MobiDB-lite"/>
    </source>
</evidence>
<proteinExistence type="predicted"/>
<comment type="caution">
    <text evidence="2">The sequence shown here is derived from an EMBL/GenBank/DDBJ whole genome shotgun (WGS) entry which is preliminary data.</text>
</comment>
<evidence type="ECO:0008006" key="4">
    <source>
        <dbReference type="Google" id="ProtNLM"/>
    </source>
</evidence>
<dbReference type="GeneID" id="92180799"/>
<sequence length="328" mass="36398">MQSLVLPVDTQSRQNPEAGPSSSSSPDIIPESILTHGPPPPLPYYPSHKALLEALQAWSITHSFALITTKSYLHRTNQRALFSCSCADRYQPKLARGKTLNREKPKTKRTECLYRVQALNLNTAQDPKWTYISPTGPTSVHNHPPLNPKSHAILRAIQRRLHPGIDVMIEQLLREGLPPRQIVKQVDAKFPQCHISTNDVNNFKSLKFVKAGEESTTSPVGAVESQDEESGIFTNYFGGDDDEHNTSVVFCLNTAEIPTNGNKRGIQDGEEQPSKRTPADESNRRLEEANARVKDAKKMVERAAAILRAREAEARAIAAEVKAWSQGV</sequence>
<dbReference type="AlphaFoldDB" id="A0AAW0YZE6"/>
<feature type="compositionally biased region" description="Basic and acidic residues" evidence="1">
    <location>
        <begin position="272"/>
        <end position="292"/>
    </location>
</feature>
<gene>
    <name evidence="2" type="ORF">IAR55_003541</name>
</gene>
<dbReference type="EMBL" id="JBCAWK010000006">
    <property type="protein sequence ID" value="KAK8854802.1"/>
    <property type="molecule type" value="Genomic_DNA"/>
</dbReference>
<name>A0AAW0YZE6_9TREE</name>
<feature type="compositionally biased region" description="Low complexity" evidence="1">
    <location>
        <begin position="20"/>
        <end position="33"/>
    </location>
</feature>
<reference evidence="2 3" key="1">
    <citation type="journal article" date="2024" name="bioRxiv">
        <title>Comparative genomics of Cryptococcus and Kwoniella reveals pathogenesis evolution and contrasting karyotype dynamics via intercentromeric recombination or chromosome fusion.</title>
        <authorList>
            <person name="Coelho M.A."/>
            <person name="David-Palma M."/>
            <person name="Shea T."/>
            <person name="Bowers K."/>
            <person name="McGinley-Smith S."/>
            <person name="Mohammad A.W."/>
            <person name="Gnirke A."/>
            <person name="Yurkov A.M."/>
            <person name="Nowrousian M."/>
            <person name="Sun S."/>
            <person name="Cuomo C.A."/>
            <person name="Heitman J."/>
        </authorList>
    </citation>
    <scope>NUCLEOTIDE SEQUENCE [LARGE SCALE GENOMIC DNA]</scope>
    <source>
        <strain evidence="2 3">CBS 13917</strain>
    </source>
</reference>
<feature type="compositionally biased region" description="Polar residues" evidence="1">
    <location>
        <begin position="1"/>
        <end position="15"/>
    </location>
</feature>
<feature type="region of interest" description="Disordered" evidence="1">
    <location>
        <begin position="1"/>
        <end position="35"/>
    </location>
</feature>
<accession>A0AAW0YZE6</accession>
<dbReference type="RefSeq" id="XP_066803040.1">
    <property type="nucleotide sequence ID" value="XM_066946648.1"/>
</dbReference>
<evidence type="ECO:0000313" key="3">
    <source>
        <dbReference type="Proteomes" id="UP001388673"/>
    </source>
</evidence>
<keyword evidence="3" id="KW-1185">Reference proteome</keyword>
<feature type="region of interest" description="Disordered" evidence="1">
    <location>
        <begin position="260"/>
        <end position="292"/>
    </location>
</feature>
<dbReference type="Proteomes" id="UP001388673">
    <property type="component" value="Unassembled WGS sequence"/>
</dbReference>
<evidence type="ECO:0000313" key="2">
    <source>
        <dbReference type="EMBL" id="KAK8854802.1"/>
    </source>
</evidence>